<keyword evidence="4" id="KW-0106">Calcium</keyword>
<feature type="compositionally biased region" description="Low complexity" evidence="10">
    <location>
        <begin position="1256"/>
        <end position="1270"/>
    </location>
</feature>
<dbReference type="Gene3D" id="2.60.40.1180">
    <property type="entry name" value="Golgi alpha-mannosidase II"/>
    <property type="match status" value="1"/>
</dbReference>
<dbReference type="SUPFAM" id="SSF81296">
    <property type="entry name" value="E set domains"/>
    <property type="match status" value="1"/>
</dbReference>
<comment type="catalytic activity">
    <reaction evidence="6">
        <text>Hydrolysis of (1-&gt;6)-alpha-D-glucosidic linkages in pullulan, amylopectin and glycogen, and in the alpha- and beta-limit dextrins of amylopectin and glycogen.</text>
        <dbReference type="EC" id="3.2.1.41"/>
    </reaction>
</comment>
<keyword evidence="2" id="KW-0732">Signal</keyword>
<evidence type="ECO:0000256" key="11">
    <source>
        <dbReference type="SAM" id="Phobius"/>
    </source>
</evidence>
<evidence type="ECO:0000256" key="3">
    <source>
        <dbReference type="ARBA" id="ARBA00022801"/>
    </source>
</evidence>
<dbReference type="EMBL" id="CP071250">
    <property type="protein sequence ID" value="UUF07621.1"/>
    <property type="molecule type" value="Genomic_DNA"/>
</dbReference>
<evidence type="ECO:0000256" key="9">
    <source>
        <dbReference type="ARBA" id="ARBA00031076"/>
    </source>
</evidence>
<dbReference type="Proteomes" id="UP001058072">
    <property type="component" value="Chromosome"/>
</dbReference>
<dbReference type="CDD" id="cd10315">
    <property type="entry name" value="CBM41_pullulanase"/>
    <property type="match status" value="3"/>
</dbReference>
<dbReference type="InterPro" id="IPR013784">
    <property type="entry name" value="Carb-bd-like_fold"/>
</dbReference>
<dbReference type="Gene3D" id="2.60.40.10">
    <property type="entry name" value="Immunoglobulins"/>
    <property type="match status" value="1"/>
</dbReference>
<dbReference type="SMART" id="SM00642">
    <property type="entry name" value="Aamy"/>
    <property type="match status" value="1"/>
</dbReference>
<evidence type="ECO:0000256" key="8">
    <source>
        <dbReference type="ARBA" id="ARBA00029618"/>
    </source>
</evidence>
<feature type="region of interest" description="Disordered" evidence="10">
    <location>
        <begin position="1250"/>
        <end position="1286"/>
    </location>
</feature>
<dbReference type="InterPro" id="IPR011840">
    <property type="entry name" value="PulA_typeI"/>
</dbReference>
<dbReference type="Gene3D" id="3.20.20.80">
    <property type="entry name" value="Glycosidases"/>
    <property type="match status" value="1"/>
</dbReference>
<dbReference type="GO" id="GO:0005975">
    <property type="term" value="P:carbohydrate metabolic process"/>
    <property type="evidence" value="ECO:0007669"/>
    <property type="project" value="InterPro"/>
</dbReference>
<feature type="domain" description="Glycosyl hydrolase family 13 catalytic" evidence="12">
    <location>
        <begin position="715"/>
        <end position="1145"/>
    </location>
</feature>
<dbReference type="SUPFAM" id="SSF51445">
    <property type="entry name" value="(Trans)glycosidases"/>
    <property type="match status" value="1"/>
</dbReference>
<dbReference type="SUPFAM" id="SSF49452">
    <property type="entry name" value="Starch-binding domain-like"/>
    <property type="match status" value="4"/>
</dbReference>
<dbReference type="InterPro" id="IPR017853">
    <property type="entry name" value="GH"/>
</dbReference>
<dbReference type="RefSeq" id="WP_212724974.1">
    <property type="nucleotide sequence ID" value="NZ_CP071250.1"/>
</dbReference>
<evidence type="ECO:0000256" key="5">
    <source>
        <dbReference type="ARBA" id="ARBA00023295"/>
    </source>
</evidence>
<evidence type="ECO:0000256" key="1">
    <source>
        <dbReference type="ARBA" id="ARBA00008061"/>
    </source>
</evidence>
<dbReference type="PANTHER" id="PTHR43002">
    <property type="entry name" value="GLYCOGEN DEBRANCHING ENZYME"/>
    <property type="match status" value="1"/>
</dbReference>
<dbReference type="InterPro" id="IPR014756">
    <property type="entry name" value="Ig_E-set"/>
</dbReference>
<proteinExistence type="inferred from homology"/>
<dbReference type="Pfam" id="PF03714">
    <property type="entry name" value="PUD"/>
    <property type="match status" value="4"/>
</dbReference>
<dbReference type="InterPro" id="IPR004193">
    <property type="entry name" value="Glyco_hydro_13_N"/>
</dbReference>
<evidence type="ECO:0000313" key="13">
    <source>
        <dbReference type="EMBL" id="UUF07621.1"/>
    </source>
</evidence>
<dbReference type="InterPro" id="IPR006047">
    <property type="entry name" value="GH13_cat_dom"/>
</dbReference>
<accession>A0A9Q9CIK7</accession>
<dbReference type="InterPro" id="IPR013783">
    <property type="entry name" value="Ig-like_fold"/>
</dbReference>
<evidence type="ECO:0000256" key="2">
    <source>
        <dbReference type="ARBA" id="ARBA00022729"/>
    </source>
</evidence>
<keyword evidence="5 13" id="KW-0326">Glycosidase</keyword>
<name>A0A9Q9CIK7_9FIRM</name>
<evidence type="ECO:0000256" key="10">
    <source>
        <dbReference type="SAM" id="MobiDB-lite"/>
    </source>
</evidence>
<evidence type="ECO:0000256" key="7">
    <source>
        <dbReference type="ARBA" id="ARBA00024062"/>
    </source>
</evidence>
<keyword evidence="11" id="KW-0812">Transmembrane</keyword>
<dbReference type="GO" id="GO:0030246">
    <property type="term" value="F:carbohydrate binding"/>
    <property type="evidence" value="ECO:0007669"/>
    <property type="project" value="InterPro"/>
</dbReference>
<dbReference type="CDD" id="cd11341">
    <property type="entry name" value="AmyAc_Pullulanase_LD-like"/>
    <property type="match status" value="1"/>
</dbReference>
<dbReference type="InterPro" id="IPR013780">
    <property type="entry name" value="Glyco_hydro_b"/>
</dbReference>
<dbReference type="EC" id="3.2.1.41" evidence="7"/>
<dbReference type="Pfam" id="PF21653">
    <property type="entry name" value="pulA_all-beta"/>
    <property type="match status" value="1"/>
</dbReference>
<dbReference type="Pfam" id="PF02922">
    <property type="entry name" value="CBM_48"/>
    <property type="match status" value="1"/>
</dbReference>
<reference evidence="13" key="1">
    <citation type="submission" date="2021-03" db="EMBL/GenBank/DDBJ databases">
        <title>Comparative Genomics and Metabolomics in the genus Turicibacter.</title>
        <authorList>
            <person name="Maki J."/>
            <person name="Looft T."/>
        </authorList>
    </citation>
    <scope>NUCLEOTIDE SEQUENCE</scope>
    <source>
        <strain evidence="13">ISU324</strain>
    </source>
</reference>
<comment type="similarity">
    <text evidence="1">Belongs to the glycosyl hydrolase 13 family.</text>
</comment>
<keyword evidence="11" id="KW-1133">Transmembrane helix</keyword>
<dbReference type="CDD" id="cd02860">
    <property type="entry name" value="E_set_Pullulanase"/>
    <property type="match status" value="1"/>
</dbReference>
<keyword evidence="3 13" id="KW-0378">Hydrolase</keyword>
<dbReference type="GO" id="GO:0051060">
    <property type="term" value="F:pullulanase activity"/>
    <property type="evidence" value="ECO:0007669"/>
    <property type="project" value="UniProtKB-EC"/>
</dbReference>
<gene>
    <name evidence="13" type="primary">pulA</name>
    <name evidence="13" type="ORF">J0J70_08260</name>
</gene>
<evidence type="ECO:0000313" key="14">
    <source>
        <dbReference type="Proteomes" id="UP001058072"/>
    </source>
</evidence>
<dbReference type="InterPro" id="IPR005323">
    <property type="entry name" value="CBM41_pullulanase"/>
</dbReference>
<organism evidence="13 14">
    <name type="scientific">Turicibacter bilis</name>
    <dbReference type="NCBI Taxonomy" id="2735723"/>
    <lineage>
        <taxon>Bacteria</taxon>
        <taxon>Bacillati</taxon>
        <taxon>Bacillota</taxon>
        <taxon>Erysipelotrichia</taxon>
        <taxon>Erysipelotrichales</taxon>
        <taxon>Turicibacteraceae</taxon>
        <taxon>Turicibacter</taxon>
    </lineage>
</organism>
<dbReference type="Gene3D" id="2.60.40.1110">
    <property type="match status" value="4"/>
</dbReference>
<evidence type="ECO:0000256" key="6">
    <source>
        <dbReference type="ARBA" id="ARBA00023965"/>
    </source>
</evidence>
<evidence type="ECO:0000256" key="4">
    <source>
        <dbReference type="ARBA" id="ARBA00022837"/>
    </source>
</evidence>
<feature type="transmembrane region" description="Helical" evidence="11">
    <location>
        <begin position="1401"/>
        <end position="1418"/>
    </location>
</feature>
<dbReference type="NCBIfam" id="TIGR02104">
    <property type="entry name" value="pulA_typeI"/>
    <property type="match status" value="1"/>
</dbReference>
<evidence type="ECO:0000259" key="12">
    <source>
        <dbReference type="SMART" id="SM00642"/>
    </source>
</evidence>
<protein>
    <recommendedName>
        <fullName evidence="7">pullulanase</fullName>
        <ecNumber evidence="7">3.2.1.41</ecNumber>
    </recommendedName>
    <alternativeName>
        <fullName evidence="8">Alpha-dextrin endo-1,6-alpha-glucosidase</fullName>
    </alternativeName>
    <alternativeName>
        <fullName evidence="9">Pullulan 6-glucanohydrolase</fullName>
    </alternativeName>
</protein>
<keyword evidence="11" id="KW-0472">Membrane</keyword>
<dbReference type="Pfam" id="PF00128">
    <property type="entry name" value="Alpha-amylase"/>
    <property type="match status" value="1"/>
</dbReference>
<dbReference type="InterPro" id="IPR049117">
    <property type="entry name" value="pulA_all-beta"/>
</dbReference>
<sequence length="1428" mass="162318">MNVIKKWRKTISWLLIVALLIGNFSSAWPVIQATEIDQLERLEEVEEGSAWLENELINSVTDTNQEQTYTLTLHYNRGKADYEGWDLWLWEDGVEGHAVEASGQDEFGLLFELELTPDKQYYYILRKSDWSEKNHNDDQSIKITQPTEIWITQGQDGYDNERPDLSAPDETPLDLVIHYERENQDYEDFKLYTWGAGETFKTFEHQDDYGTNKLISFDSLQDVKNFGFILYEDVEGSSWYEHKDGGDKKDLDLNQLQLVSNVDKYVAHIYVKQGADTIHYSNPNKEVGTYSTVTIHYNRENQDYDNWDIWLWDTGSEFVDSQPFEYEDEFGRVAEFKVKTGNTFGYIIRKNDWSEKNYSDDQKLLVLGDTEIWVSQGQNGFNAVGPSEGRVELPEDEFEDYISDEEAELQVFVHYYRYAEDYKNWNVWAWGDEAEGAGYPFTSFDEYGKVAKINLKEMGSMTQLGFIVRKGEWSAKDIDKDRLIDLTKASEVDGKKQLHVYLLQGEEMVYYTDEVDKSPALSGVTFTDMNTLKATAPILFEDAEGVTVTNEAGEALSIQSVELSKDKAWLDITLEEEIEIGENYYLAKDGFRDKTVIGYYGLFDSEVFEALYTYEGDDLGATYSKEKTTFKVWAPTAKEVSLKLYETGHEDDFIQEVTMTKGEKGVWEVTVKGDWHKTYYTYKVTVGTNTEEAVDPYARAVGVNGKRAMVVDLEQTNPDSWEKDSNPEFSGNITDAIIYELHLRDLSSASNSGIENVGKYLQLTESGTVNDQGLSTGLDHIKEMGITHLHLLPSFDHRSINEENLDQPQFNWGYDPQHYNVPEGSYSSDPYNGEVRINEFKQMVQSLHENGIRVVMDVVYNHTGATADSDFNKIVPGYYYRQNEDGSFSNGSGCGNETASERAMMRKFMIDSVKYWATEYNINGFRFDLMALHDVETMNAIEEALHEIDPSIIIYGEGWTGGGSPLPDEEAAYKGNAKQMPNIAFFNDDIRDAVKGNVGNDWEAGYINGDTSDYFYNRLKFGIVGSSYHDQVTGWTFWAENPSQSISYVSAHDNNTLYDKLLGVERKANGDTSIEYLKQLQKQANAIVLTGQGVPFLHAGVEMLRSKNGNHNSYNASDEVNQINWDLKTEHLDVVKYYEGLIQLRKANPAFRMMTSDEVVTNLRFDDEVPTGVVSFNITDESTEKLASNTAVIHNVTDKEQMITLAKEGTWSLVVNGEEAGLKPLDVIEGNQVTVEPHATYVLLLDYDYKEESSTPEEPSNPGTPINPETPETPEHPSQPEKPTYTVPDVLKDILNVDFISFIEGDGSYGAPLVIKIQKGTQLNALKELFEAFNDYQVKVSRVARSVATYSVTLTKGTENYYLILQVNPSDTDLIHYLETYRVQEEQIDTSKHPTTGYGDLGLSLSLGICLIVVGMWIHHHRKIKTSK</sequence>